<dbReference type="PROSITE" id="PS50111">
    <property type="entry name" value="CHEMOTAXIS_TRANSDUC_2"/>
    <property type="match status" value="1"/>
</dbReference>
<dbReference type="GO" id="GO:0004888">
    <property type="term" value="F:transmembrane signaling receptor activity"/>
    <property type="evidence" value="ECO:0007669"/>
    <property type="project" value="InterPro"/>
</dbReference>
<reference evidence="5" key="1">
    <citation type="submission" date="2017-05" db="EMBL/GenBank/DDBJ databases">
        <authorList>
            <person name="Varghese N."/>
            <person name="Submissions S."/>
        </authorList>
    </citation>
    <scope>NUCLEOTIDE SEQUENCE</scope>
    <source>
        <strain evidence="5">Su22</strain>
    </source>
</reference>
<proteinExistence type="inferred from homology"/>
<dbReference type="AlphaFoldDB" id="A0AA46AK36"/>
<dbReference type="SUPFAM" id="SSF58104">
    <property type="entry name" value="Methyl-accepting chemotaxis protein (MCP) signaling domain"/>
    <property type="match status" value="1"/>
</dbReference>
<sequence>MQILIGAAVGVAVGFVLCYLTVAGKGKKLRHNVGKVLEEYSRGNVLKEMDTTGYGASDQIILKPLGALHQMLKNWVYQIVRSSSIISRLTQELNEDSHASLKEISQLSQKISDFSADAYQVSNDIMEAASISEELSSGSAEIAAAGRQVQERTIKTREVVDVGGEAIEKAIRVMDEIGQKLEGTGDELKKLDQMMNNITGMSVKINKIAEQINLLSLNASIEAARAGEAGRGFTIVAQEIGKLADESAGASSEISRVVEGIMGQMNTTHDLMESGVLQGHEGQQVGREARGKLTEIMKAMEEILEAIGHISTVTGEQSEATEQMATHIEKVAAFSRDTMSTLEQINGMMEQQNAYIEKSTQKADELYDISHGLGEFGGQFDEMLGRCLVRYSQRLADEIKMKGLQQVDLNAFARKTGAADFYVTDETATIVASSDKAAIGFQFPDDPASQAFDFLKILKDPKHQVIQKMQPRDLDNEYYKFAGVSRSDGKGIVQASLAMRDIPKFHIRMDL</sequence>
<dbReference type="GO" id="GO:0016020">
    <property type="term" value="C:membrane"/>
    <property type="evidence" value="ECO:0007669"/>
    <property type="project" value="InterPro"/>
</dbReference>
<keyword evidence="1 3" id="KW-0807">Transducer</keyword>
<evidence type="ECO:0000313" key="6">
    <source>
        <dbReference type="Proteomes" id="UP001158066"/>
    </source>
</evidence>
<dbReference type="GO" id="GO:0006935">
    <property type="term" value="P:chemotaxis"/>
    <property type="evidence" value="ECO:0007669"/>
    <property type="project" value="InterPro"/>
</dbReference>
<dbReference type="InterPro" id="IPR004089">
    <property type="entry name" value="MCPsignal_dom"/>
</dbReference>
<dbReference type="PANTHER" id="PTHR32089:SF112">
    <property type="entry name" value="LYSOZYME-LIKE PROTEIN-RELATED"/>
    <property type="match status" value="1"/>
</dbReference>
<feature type="domain" description="Methyl-accepting transducer" evidence="4">
    <location>
        <begin position="96"/>
        <end position="332"/>
    </location>
</feature>
<evidence type="ECO:0000256" key="3">
    <source>
        <dbReference type="PROSITE-ProRule" id="PRU00284"/>
    </source>
</evidence>
<dbReference type="InterPro" id="IPR004090">
    <property type="entry name" value="Chemotax_Me-accpt_rcpt"/>
</dbReference>
<dbReference type="GO" id="GO:0007165">
    <property type="term" value="P:signal transduction"/>
    <property type="evidence" value="ECO:0007669"/>
    <property type="project" value="UniProtKB-KW"/>
</dbReference>
<organism evidence="5 6">
    <name type="scientific">Anoxynatronum buryatiense</name>
    <dbReference type="NCBI Taxonomy" id="489973"/>
    <lineage>
        <taxon>Bacteria</taxon>
        <taxon>Bacillati</taxon>
        <taxon>Bacillota</taxon>
        <taxon>Clostridia</taxon>
        <taxon>Eubacteriales</taxon>
        <taxon>Clostridiaceae</taxon>
        <taxon>Anoxynatronum</taxon>
    </lineage>
</organism>
<evidence type="ECO:0000313" key="5">
    <source>
        <dbReference type="EMBL" id="SMP67167.1"/>
    </source>
</evidence>
<evidence type="ECO:0000256" key="2">
    <source>
        <dbReference type="ARBA" id="ARBA00029447"/>
    </source>
</evidence>
<dbReference type="Gene3D" id="1.10.287.950">
    <property type="entry name" value="Methyl-accepting chemotaxis protein"/>
    <property type="match status" value="1"/>
</dbReference>
<comment type="caution">
    <text evidence="5">The sequence shown here is derived from an EMBL/GenBank/DDBJ whole genome shotgun (WGS) entry which is preliminary data.</text>
</comment>
<dbReference type="RefSeq" id="WP_283410335.1">
    <property type="nucleotide sequence ID" value="NZ_FXUF01000015.1"/>
</dbReference>
<evidence type="ECO:0000256" key="1">
    <source>
        <dbReference type="ARBA" id="ARBA00023224"/>
    </source>
</evidence>
<dbReference type="Pfam" id="PF00015">
    <property type="entry name" value="MCPsignal"/>
    <property type="match status" value="1"/>
</dbReference>
<dbReference type="SMART" id="SM00283">
    <property type="entry name" value="MA"/>
    <property type="match status" value="1"/>
</dbReference>
<accession>A0AA46AK36</accession>
<dbReference type="CDD" id="cd11386">
    <property type="entry name" value="MCP_signal"/>
    <property type="match status" value="1"/>
</dbReference>
<dbReference type="PANTHER" id="PTHR32089">
    <property type="entry name" value="METHYL-ACCEPTING CHEMOTAXIS PROTEIN MCPB"/>
    <property type="match status" value="1"/>
</dbReference>
<dbReference type="Proteomes" id="UP001158066">
    <property type="component" value="Unassembled WGS sequence"/>
</dbReference>
<name>A0AA46AK36_9CLOT</name>
<protein>
    <submittedName>
        <fullName evidence="5">Methyl-accepting chemotaxis protein</fullName>
    </submittedName>
</protein>
<dbReference type="EMBL" id="FXUF01000015">
    <property type="protein sequence ID" value="SMP67167.1"/>
    <property type="molecule type" value="Genomic_DNA"/>
</dbReference>
<comment type="similarity">
    <text evidence="2">Belongs to the methyl-accepting chemotaxis (MCP) protein family.</text>
</comment>
<gene>
    <name evidence="5" type="ORF">SAMN06296020_1159</name>
</gene>
<keyword evidence="6" id="KW-1185">Reference proteome</keyword>
<evidence type="ECO:0000259" key="4">
    <source>
        <dbReference type="PROSITE" id="PS50111"/>
    </source>
</evidence>
<dbReference type="PRINTS" id="PR00260">
    <property type="entry name" value="CHEMTRNSDUCR"/>
</dbReference>